<evidence type="ECO:0000256" key="19">
    <source>
        <dbReference type="SAM" id="MobiDB-lite"/>
    </source>
</evidence>
<evidence type="ECO:0000259" key="24">
    <source>
        <dbReference type="PROSITE" id="PS52014"/>
    </source>
</evidence>
<dbReference type="InterPro" id="IPR048589">
    <property type="entry name" value="SAMD1-like_WH"/>
</dbReference>
<dbReference type="PROSITE" id="PS01359">
    <property type="entry name" value="ZF_PHD_1"/>
    <property type="match status" value="1"/>
</dbReference>
<evidence type="ECO:0000256" key="12">
    <source>
        <dbReference type="ARBA" id="ARBA00023015"/>
    </source>
</evidence>
<keyword evidence="15" id="KW-0539">Nucleus</keyword>
<dbReference type="PROSITE" id="PS50016">
    <property type="entry name" value="ZF_PHD_2"/>
    <property type="match status" value="1"/>
</dbReference>
<keyword evidence="12" id="KW-0805">Transcription regulation</keyword>
<dbReference type="GO" id="GO:0003677">
    <property type="term" value="F:DNA binding"/>
    <property type="evidence" value="ECO:0007669"/>
    <property type="project" value="InterPro"/>
</dbReference>
<dbReference type="Proteomes" id="UP000325440">
    <property type="component" value="Unassembled WGS sequence"/>
</dbReference>
<feature type="compositionally biased region" description="Basic and acidic residues" evidence="19">
    <location>
        <begin position="569"/>
        <end position="579"/>
    </location>
</feature>
<evidence type="ECO:0000256" key="10">
    <source>
        <dbReference type="ARBA" id="ARBA00022843"/>
    </source>
</evidence>
<sequence>MGDRLFMAISRRRISCPLAVQHLWDAVKVIRFQRQVPDVDRITKYMARVHNMSSEEVGRQLNYCVRDGLMILTKRVKVQKGSKTGVATEGYKLPKEKVDKDCHDWYCFQCHSAGDVISCTSCYRVYHLSCIEREDLPENDVKHKFICNICKKCTSTEETSKKIKKIQLNRLLYRTTGRLKEKIPLPWTEHTIATVAPSTYVSDRLQFQSQLKGSDLHMNMKSVLNEKDPWRIELLIFKTIDLQMIEDKSHNGEYKNIEEFRADVLTFIHNIIIFHGVNSSLADYGRSMLRDCNNDLEEILRCQYCYKYSIQKNFKFWFCKPCKPPHDLVYAKQEDLPYWPAKVLNIEGDNYEVRFFGGKHHIGIIDKSQIYPISVNIHSLQSQGLTSQWNKACEELRRHQLQLDKVIIGLTAQSSSSSSDLSSENEDTPPVFIPIQNGKKKNKIKKKINVKSNIKIETDNEEKEEKVCSKEEPVKRKRSRPASLEKKCSPPKKVLMEKKSTPEVIVEKRGRGRPRKIVEPLNTDKTPVKPLKIKVKSPKKNSSTVEIIETMKEKIKTPRNTRSSKTKSTTKESKVDENMTERLKDSHVVENETVSSSCQDSVCSINMQTKPITTKPPKSYISKIRAEMESEKRKAIEQLIEQHKKKIALLKESHNNAISKVKKKQWCVNCECEAIYYCCWNTSYCNPKCQLIHWSSEHKRHCRRKR</sequence>
<evidence type="ECO:0000256" key="2">
    <source>
        <dbReference type="ARBA" id="ARBA00004286"/>
    </source>
</evidence>
<keyword evidence="13 16" id="KW-0103">Bromodomain</keyword>
<dbReference type="Pfam" id="PF00439">
    <property type="entry name" value="Bromodomain"/>
    <property type="match status" value="1"/>
</dbReference>
<dbReference type="OrthoDB" id="6272564at2759"/>
<evidence type="ECO:0000256" key="18">
    <source>
        <dbReference type="SAM" id="Coils"/>
    </source>
</evidence>
<dbReference type="InterPro" id="IPR036427">
    <property type="entry name" value="Bromodomain-like_sf"/>
</dbReference>
<gene>
    <name evidence="25" type="ORF">CINCED_3A018800</name>
</gene>
<keyword evidence="9" id="KW-0862">Zinc</keyword>
<evidence type="ECO:0000256" key="1">
    <source>
        <dbReference type="ARBA" id="ARBA00004123"/>
    </source>
</evidence>
<evidence type="ECO:0000259" key="23">
    <source>
        <dbReference type="PROSITE" id="PS50865"/>
    </source>
</evidence>
<name>A0A5E4MV65_9HEMI</name>
<proteinExistence type="predicted"/>
<dbReference type="FunFam" id="6.10.140.2220:FF:000002">
    <property type="entry name" value="Protein kinase C-binding protein 1 isoform C"/>
    <property type="match status" value="1"/>
</dbReference>
<dbReference type="InterPro" id="IPR011011">
    <property type="entry name" value="Znf_FYVE_PHD"/>
</dbReference>
<keyword evidence="8 17" id="KW-0863">Zinc-finger</keyword>
<dbReference type="GO" id="GO:0008270">
    <property type="term" value="F:zinc ion binding"/>
    <property type="evidence" value="ECO:0007669"/>
    <property type="project" value="UniProtKB-KW"/>
</dbReference>
<feature type="domain" description="Bromo" evidence="20">
    <location>
        <begin position="235"/>
        <end position="282"/>
    </location>
</feature>
<evidence type="ECO:0000256" key="7">
    <source>
        <dbReference type="ARBA" id="ARBA00022723"/>
    </source>
</evidence>
<dbReference type="PROSITE" id="PS50812">
    <property type="entry name" value="PWWP"/>
    <property type="match status" value="1"/>
</dbReference>
<keyword evidence="11" id="KW-0156">Chromatin regulator</keyword>
<evidence type="ECO:0000256" key="6">
    <source>
        <dbReference type="ARBA" id="ARBA00022553"/>
    </source>
</evidence>
<keyword evidence="6" id="KW-0597">Phosphoprotein</keyword>
<keyword evidence="4" id="KW-0678">Repressor</keyword>
<dbReference type="Gene3D" id="3.30.40.10">
    <property type="entry name" value="Zinc/RING finger domain, C3HC4 (zinc finger)"/>
    <property type="match status" value="1"/>
</dbReference>
<feature type="domain" description="PWWP" evidence="22">
    <location>
        <begin position="325"/>
        <end position="376"/>
    </location>
</feature>
<keyword evidence="18" id="KW-0175">Coiled coil</keyword>
<dbReference type="Pfam" id="PF21524">
    <property type="entry name" value="SAMD1_WH"/>
    <property type="match status" value="1"/>
</dbReference>
<keyword evidence="10" id="KW-0832">Ubl conjugation</keyword>
<feature type="domain" description="SAMD1-like winged helix (WH)" evidence="24">
    <location>
        <begin position="11"/>
        <end position="88"/>
    </location>
</feature>
<evidence type="ECO:0000256" key="15">
    <source>
        <dbReference type="ARBA" id="ARBA00023242"/>
    </source>
</evidence>
<evidence type="ECO:0000256" key="9">
    <source>
        <dbReference type="ARBA" id="ARBA00022833"/>
    </source>
</evidence>
<evidence type="ECO:0000313" key="26">
    <source>
        <dbReference type="Proteomes" id="UP000325440"/>
    </source>
</evidence>
<evidence type="ECO:0000259" key="22">
    <source>
        <dbReference type="PROSITE" id="PS50812"/>
    </source>
</evidence>
<protein>
    <submittedName>
        <fullName evidence="25">Zinc finger, PHD-type,PWWP domain,Bromodomain,Zinc finger, FYVE/PHD-type,Zinc finger</fullName>
    </submittedName>
</protein>
<dbReference type="InterPro" id="IPR013083">
    <property type="entry name" value="Znf_RING/FYVE/PHD"/>
</dbReference>
<dbReference type="PROSITE" id="PS50014">
    <property type="entry name" value="BROMODOMAIN_2"/>
    <property type="match status" value="1"/>
</dbReference>
<dbReference type="EMBL" id="CABPRJ010001011">
    <property type="protein sequence ID" value="VVC34742.1"/>
    <property type="molecule type" value="Genomic_DNA"/>
</dbReference>
<evidence type="ECO:0000256" key="8">
    <source>
        <dbReference type="ARBA" id="ARBA00022771"/>
    </source>
</evidence>
<dbReference type="SUPFAM" id="SSF47370">
    <property type="entry name" value="Bromodomain"/>
    <property type="match status" value="1"/>
</dbReference>
<dbReference type="InterPro" id="IPR047269">
    <property type="entry name" value="ZMY11"/>
</dbReference>
<accession>A0A5E4MV65</accession>
<dbReference type="InterPro" id="IPR057053">
    <property type="entry name" value="MYND_ZMYND11_ZMYD8"/>
</dbReference>
<dbReference type="InterPro" id="IPR019786">
    <property type="entry name" value="Zinc_finger_PHD-type_CS"/>
</dbReference>
<dbReference type="PANTHER" id="PTHR46379:SF1">
    <property type="entry name" value="ZINC FINGER MYND DOMAIN-CONTAINING PROTEIN 11"/>
    <property type="match status" value="1"/>
</dbReference>
<dbReference type="SMART" id="SM00249">
    <property type="entry name" value="PHD"/>
    <property type="match status" value="1"/>
</dbReference>
<dbReference type="SUPFAM" id="SSF63748">
    <property type="entry name" value="Tudor/PWWP/MBT"/>
    <property type="match status" value="1"/>
</dbReference>
<reference evidence="25 26" key="1">
    <citation type="submission" date="2019-08" db="EMBL/GenBank/DDBJ databases">
        <authorList>
            <person name="Alioto T."/>
            <person name="Alioto T."/>
            <person name="Gomez Garrido J."/>
        </authorList>
    </citation>
    <scope>NUCLEOTIDE SEQUENCE [LARGE SCALE GENOMIC DNA]</scope>
</reference>
<keyword evidence="3" id="KW-0158">Chromosome</keyword>
<keyword evidence="26" id="KW-1185">Reference proteome</keyword>
<feature type="region of interest" description="Disordered" evidence="19">
    <location>
        <begin position="415"/>
        <end position="435"/>
    </location>
</feature>
<dbReference type="Gene3D" id="2.30.30.140">
    <property type="match status" value="1"/>
</dbReference>
<keyword evidence="14" id="KW-0804">Transcription</keyword>
<evidence type="ECO:0000256" key="4">
    <source>
        <dbReference type="ARBA" id="ARBA00022491"/>
    </source>
</evidence>
<evidence type="ECO:0000259" key="21">
    <source>
        <dbReference type="PROSITE" id="PS50016"/>
    </source>
</evidence>
<dbReference type="GO" id="GO:0005694">
    <property type="term" value="C:chromosome"/>
    <property type="evidence" value="ECO:0007669"/>
    <property type="project" value="UniProtKB-SubCell"/>
</dbReference>
<evidence type="ECO:0000256" key="14">
    <source>
        <dbReference type="ARBA" id="ARBA00023163"/>
    </source>
</evidence>
<comment type="subcellular location">
    <subcellularLocation>
        <location evidence="2">Chromosome</location>
    </subcellularLocation>
    <subcellularLocation>
        <location evidence="1">Nucleus</location>
    </subcellularLocation>
</comment>
<dbReference type="PROSITE" id="PS50865">
    <property type="entry name" value="ZF_MYND_2"/>
    <property type="match status" value="1"/>
</dbReference>
<evidence type="ECO:0000256" key="11">
    <source>
        <dbReference type="ARBA" id="ARBA00022853"/>
    </source>
</evidence>
<dbReference type="Gene3D" id="1.20.920.10">
    <property type="entry name" value="Bromodomain-like"/>
    <property type="match status" value="1"/>
</dbReference>
<dbReference type="PROSITE" id="PS01360">
    <property type="entry name" value="ZF_MYND_1"/>
    <property type="match status" value="1"/>
</dbReference>
<organism evidence="25 26">
    <name type="scientific">Cinara cedri</name>
    <dbReference type="NCBI Taxonomy" id="506608"/>
    <lineage>
        <taxon>Eukaryota</taxon>
        <taxon>Metazoa</taxon>
        <taxon>Ecdysozoa</taxon>
        <taxon>Arthropoda</taxon>
        <taxon>Hexapoda</taxon>
        <taxon>Insecta</taxon>
        <taxon>Pterygota</taxon>
        <taxon>Neoptera</taxon>
        <taxon>Paraneoptera</taxon>
        <taxon>Hemiptera</taxon>
        <taxon>Sternorrhyncha</taxon>
        <taxon>Aphidomorpha</taxon>
        <taxon>Aphidoidea</taxon>
        <taxon>Aphididae</taxon>
        <taxon>Lachninae</taxon>
        <taxon>Cinara</taxon>
    </lineage>
</organism>
<dbReference type="PROSITE" id="PS52014">
    <property type="entry name" value="SAMD1_WH"/>
    <property type="match status" value="1"/>
</dbReference>
<feature type="domain" description="MYND-type" evidence="23">
    <location>
        <begin position="667"/>
        <end position="702"/>
    </location>
</feature>
<evidence type="ECO:0000313" key="25">
    <source>
        <dbReference type="EMBL" id="VVC34742.1"/>
    </source>
</evidence>
<feature type="coiled-coil region" evidence="18">
    <location>
        <begin position="625"/>
        <end position="660"/>
    </location>
</feature>
<dbReference type="AlphaFoldDB" id="A0A5E4MV65"/>
<dbReference type="InterPro" id="IPR001965">
    <property type="entry name" value="Znf_PHD"/>
</dbReference>
<dbReference type="GO" id="GO:0009966">
    <property type="term" value="P:regulation of signal transduction"/>
    <property type="evidence" value="ECO:0007669"/>
    <property type="project" value="TreeGrafter"/>
</dbReference>
<evidence type="ECO:0000256" key="16">
    <source>
        <dbReference type="PROSITE-ProRule" id="PRU00035"/>
    </source>
</evidence>
<dbReference type="InterPro" id="IPR047268">
    <property type="entry name" value="PWWP_BS69"/>
</dbReference>
<dbReference type="GO" id="GO:0003714">
    <property type="term" value="F:transcription corepressor activity"/>
    <property type="evidence" value="ECO:0007669"/>
    <property type="project" value="InterPro"/>
</dbReference>
<dbReference type="InterPro" id="IPR019787">
    <property type="entry name" value="Znf_PHD-finger"/>
</dbReference>
<dbReference type="GO" id="GO:0005634">
    <property type="term" value="C:nucleus"/>
    <property type="evidence" value="ECO:0007669"/>
    <property type="project" value="UniProtKB-SubCell"/>
</dbReference>
<dbReference type="InterPro" id="IPR000313">
    <property type="entry name" value="PWWP_dom"/>
</dbReference>
<dbReference type="CDD" id="cd20159">
    <property type="entry name" value="PWWP_BS69"/>
    <property type="match status" value="1"/>
</dbReference>
<dbReference type="SUPFAM" id="SSF57903">
    <property type="entry name" value="FYVE/PHD zinc finger"/>
    <property type="match status" value="1"/>
</dbReference>
<feature type="domain" description="PHD-type" evidence="21">
    <location>
        <begin position="104"/>
        <end position="153"/>
    </location>
</feature>
<dbReference type="InterPro" id="IPR002893">
    <property type="entry name" value="Znf_MYND"/>
</dbReference>
<evidence type="ECO:0000256" key="17">
    <source>
        <dbReference type="PROSITE-ProRule" id="PRU00134"/>
    </source>
</evidence>
<dbReference type="InterPro" id="IPR001487">
    <property type="entry name" value="Bromodomain"/>
</dbReference>
<evidence type="ECO:0000256" key="3">
    <source>
        <dbReference type="ARBA" id="ARBA00022454"/>
    </source>
</evidence>
<dbReference type="Pfam" id="PF24324">
    <property type="entry name" value="MYND_ZMYND11_ZMYD8"/>
    <property type="match status" value="1"/>
</dbReference>
<dbReference type="PANTHER" id="PTHR46379">
    <property type="entry name" value="ZINC FINGER MYND DOMAIN-CONTAINING"/>
    <property type="match status" value="1"/>
</dbReference>
<dbReference type="SUPFAM" id="SSF144232">
    <property type="entry name" value="HIT/MYND zinc finger-like"/>
    <property type="match status" value="1"/>
</dbReference>
<evidence type="ECO:0000256" key="5">
    <source>
        <dbReference type="ARBA" id="ARBA00022499"/>
    </source>
</evidence>
<dbReference type="GO" id="GO:0140006">
    <property type="term" value="F:histone H3 reader activity"/>
    <property type="evidence" value="ECO:0007669"/>
    <property type="project" value="UniProtKB-ARBA"/>
</dbReference>
<keyword evidence="5" id="KW-1017">Isopeptide bond</keyword>
<keyword evidence="7" id="KW-0479">Metal-binding</keyword>
<feature type="region of interest" description="Disordered" evidence="19">
    <location>
        <begin position="553"/>
        <end position="579"/>
    </location>
</feature>
<evidence type="ECO:0000259" key="20">
    <source>
        <dbReference type="PROSITE" id="PS50014"/>
    </source>
</evidence>
<dbReference type="GO" id="GO:0034243">
    <property type="term" value="P:regulation of transcription elongation by RNA polymerase II"/>
    <property type="evidence" value="ECO:0007669"/>
    <property type="project" value="InterPro"/>
</dbReference>
<evidence type="ECO:0000256" key="13">
    <source>
        <dbReference type="ARBA" id="ARBA00023117"/>
    </source>
</evidence>